<dbReference type="GO" id="GO:0006235">
    <property type="term" value="P:dTTP biosynthetic process"/>
    <property type="evidence" value="ECO:0007669"/>
    <property type="project" value="UniProtKB-UniRule"/>
</dbReference>
<dbReference type="GO" id="GO:0004798">
    <property type="term" value="F:dTMP kinase activity"/>
    <property type="evidence" value="ECO:0007669"/>
    <property type="project" value="UniProtKB-UniRule"/>
</dbReference>
<evidence type="ECO:0000256" key="4">
    <source>
        <dbReference type="ARBA" id="ARBA00022679"/>
    </source>
</evidence>
<dbReference type="PANTHER" id="PTHR10344:SF4">
    <property type="entry name" value="UMP-CMP KINASE 2, MITOCHONDRIAL"/>
    <property type="match status" value="1"/>
</dbReference>
<dbReference type="EMBL" id="VBOY01000059">
    <property type="protein sequence ID" value="TMQ66223.1"/>
    <property type="molecule type" value="Genomic_DNA"/>
</dbReference>
<reference evidence="13 14" key="1">
    <citation type="journal article" date="2019" name="Nat. Microbiol.">
        <title>Mediterranean grassland soil C-N compound turnover is dependent on rainfall and depth, and is mediated by genomically divergent microorganisms.</title>
        <authorList>
            <person name="Diamond S."/>
            <person name="Andeer P.F."/>
            <person name="Li Z."/>
            <person name="Crits-Christoph A."/>
            <person name="Burstein D."/>
            <person name="Anantharaman K."/>
            <person name="Lane K.R."/>
            <person name="Thomas B.C."/>
            <person name="Pan C."/>
            <person name="Northen T.R."/>
            <person name="Banfield J.F."/>
        </authorList>
    </citation>
    <scope>NUCLEOTIDE SEQUENCE [LARGE SCALE GENOMIC DNA]</scope>
    <source>
        <strain evidence="13">WS_8</strain>
    </source>
</reference>
<sequence length="226" mass="23679">MAGLLISFEGGEGSGKSTQIARIAARLRRRGVEPVTTREPGGTPLAEAVRAVLLDPGLEPSAVVEALLVEAARADLVDRVVRPALAAGRVVLCDRFVDSTLAYQGGGRGLDRATLEAWNRAATGGLTADLTLLFDVDPALGLARRAGAEPLPSGPRADGRNRLDREPVDFHRRVRACFLELAQREPGRFVVVDAAAEAGKVESLAWAAIEARLMGLGVSSLGSGSP</sequence>
<dbReference type="GO" id="GO:0006227">
    <property type="term" value="P:dUDP biosynthetic process"/>
    <property type="evidence" value="ECO:0007669"/>
    <property type="project" value="TreeGrafter"/>
</dbReference>
<dbReference type="PANTHER" id="PTHR10344">
    <property type="entry name" value="THYMIDYLATE KINASE"/>
    <property type="match status" value="1"/>
</dbReference>
<dbReference type="FunFam" id="3.40.50.300:FF:000225">
    <property type="entry name" value="Thymidylate kinase"/>
    <property type="match status" value="1"/>
</dbReference>
<evidence type="ECO:0000313" key="13">
    <source>
        <dbReference type="EMBL" id="TMQ66223.1"/>
    </source>
</evidence>
<proteinExistence type="inferred from homology"/>
<dbReference type="Pfam" id="PF02223">
    <property type="entry name" value="Thymidylate_kin"/>
    <property type="match status" value="1"/>
</dbReference>
<keyword evidence="4 11" id="KW-0808">Transferase</keyword>
<name>A0A538TRH1_UNCEI</name>
<evidence type="ECO:0000259" key="12">
    <source>
        <dbReference type="Pfam" id="PF02223"/>
    </source>
</evidence>
<dbReference type="InterPro" id="IPR027417">
    <property type="entry name" value="P-loop_NTPase"/>
</dbReference>
<dbReference type="GO" id="GO:0006233">
    <property type="term" value="P:dTDP biosynthetic process"/>
    <property type="evidence" value="ECO:0007669"/>
    <property type="project" value="InterPro"/>
</dbReference>
<comment type="catalytic activity">
    <reaction evidence="9 11">
        <text>dTMP + ATP = dTDP + ADP</text>
        <dbReference type="Rhea" id="RHEA:13517"/>
        <dbReference type="ChEBI" id="CHEBI:30616"/>
        <dbReference type="ChEBI" id="CHEBI:58369"/>
        <dbReference type="ChEBI" id="CHEBI:63528"/>
        <dbReference type="ChEBI" id="CHEBI:456216"/>
        <dbReference type="EC" id="2.7.4.9"/>
    </reaction>
</comment>
<dbReference type="InterPro" id="IPR018094">
    <property type="entry name" value="Thymidylate_kinase"/>
</dbReference>
<protein>
    <recommendedName>
        <fullName evidence="3 11">Thymidylate kinase</fullName>
        <ecNumber evidence="2 11">2.7.4.9</ecNumber>
    </recommendedName>
    <alternativeName>
        <fullName evidence="11">dTMP kinase</fullName>
    </alternativeName>
</protein>
<dbReference type="GO" id="GO:0005524">
    <property type="term" value="F:ATP binding"/>
    <property type="evidence" value="ECO:0007669"/>
    <property type="project" value="UniProtKB-UniRule"/>
</dbReference>
<dbReference type="AlphaFoldDB" id="A0A538TRH1"/>
<dbReference type="SUPFAM" id="SSF52540">
    <property type="entry name" value="P-loop containing nucleoside triphosphate hydrolases"/>
    <property type="match status" value="1"/>
</dbReference>
<evidence type="ECO:0000256" key="7">
    <source>
        <dbReference type="ARBA" id="ARBA00022777"/>
    </source>
</evidence>
<dbReference type="HAMAP" id="MF_00165">
    <property type="entry name" value="Thymidylate_kinase"/>
    <property type="match status" value="1"/>
</dbReference>
<evidence type="ECO:0000256" key="5">
    <source>
        <dbReference type="ARBA" id="ARBA00022727"/>
    </source>
</evidence>
<comment type="similarity">
    <text evidence="1 11">Belongs to the thymidylate kinase family.</text>
</comment>
<dbReference type="PROSITE" id="PS01331">
    <property type="entry name" value="THYMIDYLATE_KINASE"/>
    <property type="match status" value="1"/>
</dbReference>
<evidence type="ECO:0000256" key="6">
    <source>
        <dbReference type="ARBA" id="ARBA00022741"/>
    </source>
</evidence>
<dbReference type="Gene3D" id="3.40.50.300">
    <property type="entry name" value="P-loop containing nucleotide triphosphate hydrolases"/>
    <property type="match status" value="1"/>
</dbReference>
<dbReference type="CDD" id="cd01672">
    <property type="entry name" value="TMPK"/>
    <property type="match status" value="1"/>
</dbReference>
<dbReference type="EC" id="2.7.4.9" evidence="2 11"/>
<accession>A0A538TRH1</accession>
<gene>
    <name evidence="11 13" type="primary">tmk</name>
    <name evidence="13" type="ORF">E6K78_06570</name>
</gene>
<dbReference type="NCBIfam" id="TIGR00041">
    <property type="entry name" value="DTMP_kinase"/>
    <property type="match status" value="1"/>
</dbReference>
<comment type="function">
    <text evidence="10 11">Phosphorylation of dTMP to form dTDP in both de novo and salvage pathways of dTTP synthesis.</text>
</comment>
<dbReference type="InterPro" id="IPR039430">
    <property type="entry name" value="Thymidylate_kin-like_dom"/>
</dbReference>
<dbReference type="InterPro" id="IPR018095">
    <property type="entry name" value="Thymidylate_kin_CS"/>
</dbReference>
<comment type="caution">
    <text evidence="13">The sequence shown here is derived from an EMBL/GenBank/DDBJ whole genome shotgun (WGS) entry which is preliminary data.</text>
</comment>
<evidence type="ECO:0000256" key="10">
    <source>
        <dbReference type="ARBA" id="ARBA00057735"/>
    </source>
</evidence>
<evidence type="ECO:0000256" key="9">
    <source>
        <dbReference type="ARBA" id="ARBA00048743"/>
    </source>
</evidence>
<keyword evidence="5 11" id="KW-0545">Nucleotide biosynthesis</keyword>
<evidence type="ECO:0000256" key="2">
    <source>
        <dbReference type="ARBA" id="ARBA00012980"/>
    </source>
</evidence>
<keyword evidence="7 11" id="KW-0418">Kinase</keyword>
<evidence type="ECO:0000313" key="14">
    <source>
        <dbReference type="Proteomes" id="UP000316609"/>
    </source>
</evidence>
<keyword evidence="8 11" id="KW-0067">ATP-binding</keyword>
<organism evidence="13 14">
    <name type="scientific">Eiseniibacteriota bacterium</name>
    <dbReference type="NCBI Taxonomy" id="2212470"/>
    <lineage>
        <taxon>Bacteria</taxon>
        <taxon>Candidatus Eiseniibacteriota</taxon>
    </lineage>
</organism>
<evidence type="ECO:0000256" key="3">
    <source>
        <dbReference type="ARBA" id="ARBA00017144"/>
    </source>
</evidence>
<evidence type="ECO:0000256" key="8">
    <source>
        <dbReference type="ARBA" id="ARBA00022840"/>
    </source>
</evidence>
<feature type="domain" description="Thymidylate kinase-like" evidence="12">
    <location>
        <begin position="8"/>
        <end position="202"/>
    </location>
</feature>
<dbReference type="GO" id="GO:0005829">
    <property type="term" value="C:cytosol"/>
    <property type="evidence" value="ECO:0007669"/>
    <property type="project" value="TreeGrafter"/>
</dbReference>
<evidence type="ECO:0000256" key="11">
    <source>
        <dbReference type="HAMAP-Rule" id="MF_00165"/>
    </source>
</evidence>
<feature type="binding site" evidence="11">
    <location>
        <begin position="10"/>
        <end position="17"/>
    </location>
    <ligand>
        <name>ATP</name>
        <dbReference type="ChEBI" id="CHEBI:30616"/>
    </ligand>
</feature>
<evidence type="ECO:0000256" key="1">
    <source>
        <dbReference type="ARBA" id="ARBA00009776"/>
    </source>
</evidence>
<dbReference type="Proteomes" id="UP000316609">
    <property type="component" value="Unassembled WGS sequence"/>
</dbReference>
<keyword evidence="6 11" id="KW-0547">Nucleotide-binding</keyword>